<evidence type="ECO:0000256" key="1">
    <source>
        <dbReference type="SAM" id="Phobius"/>
    </source>
</evidence>
<keyword evidence="1" id="KW-1133">Transmembrane helix</keyword>
<dbReference type="EMBL" id="JBHTJL010000003">
    <property type="protein sequence ID" value="MFD1061815.1"/>
    <property type="molecule type" value="Genomic_DNA"/>
</dbReference>
<keyword evidence="1" id="KW-0812">Transmembrane</keyword>
<reference evidence="3" key="1">
    <citation type="journal article" date="2019" name="Int. J. Syst. Evol. Microbiol.">
        <title>The Global Catalogue of Microorganisms (GCM) 10K type strain sequencing project: providing services to taxonomists for standard genome sequencing and annotation.</title>
        <authorList>
            <consortium name="The Broad Institute Genomics Platform"/>
            <consortium name="The Broad Institute Genome Sequencing Center for Infectious Disease"/>
            <person name="Wu L."/>
            <person name="Ma J."/>
        </authorList>
    </citation>
    <scope>NUCLEOTIDE SEQUENCE [LARGE SCALE GENOMIC DNA]</scope>
    <source>
        <strain evidence="3">CCUG 62215</strain>
    </source>
</reference>
<evidence type="ECO:0000313" key="3">
    <source>
        <dbReference type="Proteomes" id="UP001597013"/>
    </source>
</evidence>
<comment type="caution">
    <text evidence="2">The sequence shown here is derived from an EMBL/GenBank/DDBJ whole genome shotgun (WGS) entry which is preliminary data.</text>
</comment>
<organism evidence="2 3">
    <name type="scientific">Winogradskyella litorisediminis</name>
    <dbReference type="NCBI Taxonomy" id="1156618"/>
    <lineage>
        <taxon>Bacteria</taxon>
        <taxon>Pseudomonadati</taxon>
        <taxon>Bacteroidota</taxon>
        <taxon>Flavobacteriia</taxon>
        <taxon>Flavobacteriales</taxon>
        <taxon>Flavobacteriaceae</taxon>
        <taxon>Winogradskyella</taxon>
    </lineage>
</organism>
<dbReference type="RefSeq" id="WP_386127076.1">
    <property type="nucleotide sequence ID" value="NZ_JBHTJL010000003.1"/>
</dbReference>
<keyword evidence="1" id="KW-0472">Membrane</keyword>
<evidence type="ECO:0000313" key="2">
    <source>
        <dbReference type="EMBL" id="MFD1061815.1"/>
    </source>
</evidence>
<dbReference type="InterPro" id="IPR045749">
    <property type="entry name" value="DUF6090"/>
</dbReference>
<feature type="transmembrane region" description="Helical" evidence="1">
    <location>
        <begin position="12"/>
        <end position="31"/>
    </location>
</feature>
<protein>
    <submittedName>
        <fullName evidence="2">DUF6090 family protein</fullName>
    </submittedName>
</protein>
<dbReference type="Pfam" id="PF19578">
    <property type="entry name" value="DUF6090"/>
    <property type="match status" value="1"/>
</dbReference>
<gene>
    <name evidence="2" type="ORF">ACFQ1Q_01055</name>
</gene>
<name>A0ABW3N5A5_9FLAO</name>
<sequence>MVEAKRLKNYLLYAIGEIILVVLGILIAVAINNNNETKKVEADTLTVAKQIESKLVSDIQLISEVRTAIEVESDKYNRYLKKDKSDKERLEVLLEAPFLVTLSIQLLPINPISDSKLNEAISSKTELSDKLIEIEEDYNAIIIGLRLMDNTITKELISNLNHIKENYDWYEKLIIPNSNFTVDEYKYFGSTDYKNRVVHMKFLYADGYDGMLLDVQSSLKQKLEELRGLLRE</sequence>
<keyword evidence="3" id="KW-1185">Reference proteome</keyword>
<accession>A0ABW3N5A5</accession>
<proteinExistence type="predicted"/>
<dbReference type="Proteomes" id="UP001597013">
    <property type="component" value="Unassembled WGS sequence"/>
</dbReference>